<dbReference type="PANTHER" id="PTHR43649:SF34">
    <property type="entry name" value="ABC TRANSPORTER PERIPLASMIC-BINDING PROTEIN YCJN-RELATED"/>
    <property type="match status" value="1"/>
</dbReference>
<evidence type="ECO:0000256" key="2">
    <source>
        <dbReference type="ARBA" id="ARBA00008520"/>
    </source>
</evidence>
<keyword evidence="4" id="KW-0732">Signal</keyword>
<proteinExistence type="inferred from homology"/>
<evidence type="ECO:0000313" key="6">
    <source>
        <dbReference type="EMBL" id="MBB3932216.1"/>
    </source>
</evidence>
<evidence type="ECO:0000256" key="4">
    <source>
        <dbReference type="ARBA" id="ARBA00022729"/>
    </source>
</evidence>
<dbReference type="EMBL" id="JACIDS010000004">
    <property type="protein sequence ID" value="MBB3932216.1"/>
    <property type="molecule type" value="Genomic_DNA"/>
</dbReference>
<keyword evidence="5" id="KW-0574">Periplasm</keyword>
<accession>A0A840AV56</accession>
<keyword evidence="3" id="KW-0813">Transport</keyword>
<dbReference type="Proteomes" id="UP000553963">
    <property type="component" value="Unassembled WGS sequence"/>
</dbReference>
<keyword evidence="7" id="KW-1185">Reference proteome</keyword>
<dbReference type="Gene3D" id="3.40.190.10">
    <property type="entry name" value="Periplasmic binding protein-like II"/>
    <property type="match status" value="1"/>
</dbReference>
<gene>
    <name evidence="6" type="ORF">GGR25_003274</name>
</gene>
<protein>
    <submittedName>
        <fullName evidence="6">Multiple sugar transport system substrate-binding protein</fullName>
    </submittedName>
</protein>
<evidence type="ECO:0000256" key="1">
    <source>
        <dbReference type="ARBA" id="ARBA00004418"/>
    </source>
</evidence>
<dbReference type="RefSeq" id="WP_183399871.1">
    <property type="nucleotide sequence ID" value="NZ_JACIDS010000004.1"/>
</dbReference>
<dbReference type="InterPro" id="IPR006059">
    <property type="entry name" value="SBP"/>
</dbReference>
<dbReference type="Pfam" id="PF13416">
    <property type="entry name" value="SBP_bac_8"/>
    <property type="match status" value="1"/>
</dbReference>
<keyword evidence="6" id="KW-0762">Sugar transport</keyword>
<evidence type="ECO:0000256" key="5">
    <source>
        <dbReference type="ARBA" id="ARBA00022764"/>
    </source>
</evidence>
<dbReference type="GO" id="GO:0042597">
    <property type="term" value="C:periplasmic space"/>
    <property type="evidence" value="ECO:0007669"/>
    <property type="project" value="UniProtKB-SubCell"/>
</dbReference>
<comment type="subcellular location">
    <subcellularLocation>
        <location evidence="1">Periplasm</location>
    </subcellularLocation>
</comment>
<evidence type="ECO:0000313" key="7">
    <source>
        <dbReference type="Proteomes" id="UP000553963"/>
    </source>
</evidence>
<comment type="similarity">
    <text evidence="2">Belongs to the bacterial solute-binding protein 1 family.</text>
</comment>
<organism evidence="6 7">
    <name type="scientific">Kaistia hirudinis</name>
    <dbReference type="NCBI Taxonomy" id="1293440"/>
    <lineage>
        <taxon>Bacteria</taxon>
        <taxon>Pseudomonadati</taxon>
        <taxon>Pseudomonadota</taxon>
        <taxon>Alphaproteobacteria</taxon>
        <taxon>Hyphomicrobiales</taxon>
        <taxon>Kaistiaceae</taxon>
        <taxon>Kaistia</taxon>
    </lineage>
</organism>
<evidence type="ECO:0000256" key="3">
    <source>
        <dbReference type="ARBA" id="ARBA00022448"/>
    </source>
</evidence>
<dbReference type="PANTHER" id="PTHR43649">
    <property type="entry name" value="ARABINOSE-BINDING PROTEIN-RELATED"/>
    <property type="match status" value="1"/>
</dbReference>
<name>A0A840AV56_9HYPH</name>
<dbReference type="SUPFAM" id="SSF53850">
    <property type="entry name" value="Periplasmic binding protein-like II"/>
    <property type="match status" value="1"/>
</dbReference>
<dbReference type="InterPro" id="IPR050490">
    <property type="entry name" value="Bact_solute-bd_prot1"/>
</dbReference>
<sequence>MTSPTITLKGMTWSHPRGYDPVVACAEIYAREKGVAVEWDKRSLQDFETFPVDELARAYDLIVIDHPHVGQVTNEGCLLPLDVPGREDEREALVAGSVGPSYPSYTWRGKQWAFPIDAATPVMAYRPDLIATPPATWDEVVALAEAGHVLMPMRPPHALMAFFTFCAHLGTPCNVLGPELIGRNAGVRAYEALHRVIRNLPEIAFDIDPIEVFERMAEAGSTIAVAPLLYGYVSYATDGFRPHRLAFVDMPVAEAGTTPRGSALGGTGIAVSAHSQHKEAALDFAYWLASGEVQRGPYAAHGGQPGHAAAWTDDTVNARTHDFYRGTRATLEEAFVRPRHDGYMPFQEEASQRINLALKAGEDGVQLIDDLNALFEKSFRDV</sequence>
<comment type="caution">
    <text evidence="6">The sequence shown here is derived from an EMBL/GenBank/DDBJ whole genome shotgun (WGS) entry which is preliminary data.</text>
</comment>
<reference evidence="6 7" key="1">
    <citation type="submission" date="2020-08" db="EMBL/GenBank/DDBJ databases">
        <title>Genomic Encyclopedia of Type Strains, Phase IV (KMG-IV): sequencing the most valuable type-strain genomes for metagenomic binning, comparative biology and taxonomic classification.</title>
        <authorList>
            <person name="Goeker M."/>
        </authorList>
    </citation>
    <scope>NUCLEOTIDE SEQUENCE [LARGE SCALE GENOMIC DNA]</scope>
    <source>
        <strain evidence="6 7">DSM 25966</strain>
    </source>
</reference>
<dbReference type="AlphaFoldDB" id="A0A840AV56"/>